<gene>
    <name evidence="2" type="ORF">BU14_2929s0001</name>
</gene>
<feature type="compositionally biased region" description="Basic residues" evidence="1">
    <location>
        <begin position="182"/>
        <end position="193"/>
    </location>
</feature>
<dbReference type="AlphaFoldDB" id="A0A1X6NIC7"/>
<feature type="region of interest" description="Disordered" evidence="1">
    <location>
        <begin position="136"/>
        <end position="193"/>
    </location>
</feature>
<reference evidence="2 3" key="1">
    <citation type="submission" date="2017-03" db="EMBL/GenBank/DDBJ databases">
        <title>WGS assembly of Porphyra umbilicalis.</title>
        <authorList>
            <person name="Brawley S.H."/>
            <person name="Blouin N.A."/>
            <person name="Ficko-Blean E."/>
            <person name="Wheeler G.L."/>
            <person name="Lohr M."/>
            <person name="Goodson H.V."/>
            <person name="Jenkins J.W."/>
            <person name="Blaby-Haas C.E."/>
            <person name="Helliwell K.E."/>
            <person name="Chan C."/>
            <person name="Marriage T."/>
            <person name="Bhattacharya D."/>
            <person name="Klein A.S."/>
            <person name="Badis Y."/>
            <person name="Brodie J."/>
            <person name="Cao Y."/>
            <person name="Collen J."/>
            <person name="Dittami S.M."/>
            <person name="Gachon C.M."/>
            <person name="Green B.R."/>
            <person name="Karpowicz S."/>
            <person name="Kim J.W."/>
            <person name="Kudahl U."/>
            <person name="Lin S."/>
            <person name="Michel G."/>
            <person name="Mittag M."/>
            <person name="Olson B.J."/>
            <person name="Pangilinan J."/>
            <person name="Peng Y."/>
            <person name="Qiu H."/>
            <person name="Shu S."/>
            <person name="Singer J.T."/>
            <person name="Smith A.G."/>
            <person name="Sprecher B.N."/>
            <person name="Wagner V."/>
            <person name="Wang W."/>
            <person name="Wang Z.-Y."/>
            <person name="Yan J."/>
            <person name="Yarish C."/>
            <person name="Zoeuner-Riek S."/>
            <person name="Zhuang Y."/>
            <person name="Zou Y."/>
            <person name="Lindquist E.A."/>
            <person name="Grimwood J."/>
            <person name="Barry K."/>
            <person name="Rokhsar D.S."/>
            <person name="Schmutz J."/>
            <person name="Stiller J.W."/>
            <person name="Grossman A.R."/>
            <person name="Prochnik S.E."/>
        </authorList>
    </citation>
    <scope>NUCLEOTIDE SEQUENCE [LARGE SCALE GENOMIC DNA]</scope>
    <source>
        <strain evidence="2">4086291</strain>
    </source>
</reference>
<feature type="non-terminal residue" evidence="2">
    <location>
        <position position="193"/>
    </location>
</feature>
<feature type="region of interest" description="Disordered" evidence="1">
    <location>
        <begin position="1"/>
        <end position="101"/>
    </location>
</feature>
<keyword evidence="3" id="KW-1185">Reference proteome</keyword>
<protein>
    <submittedName>
        <fullName evidence="2">Uncharacterized protein</fullName>
    </submittedName>
</protein>
<dbReference type="Proteomes" id="UP000218209">
    <property type="component" value="Unassembled WGS sequence"/>
</dbReference>
<feature type="compositionally biased region" description="Low complexity" evidence="1">
    <location>
        <begin position="21"/>
        <end position="34"/>
    </location>
</feature>
<proteinExistence type="predicted"/>
<name>A0A1X6NIC7_PORUM</name>
<evidence type="ECO:0000313" key="3">
    <source>
        <dbReference type="Proteomes" id="UP000218209"/>
    </source>
</evidence>
<feature type="compositionally biased region" description="Low complexity" evidence="1">
    <location>
        <begin position="59"/>
        <end position="68"/>
    </location>
</feature>
<dbReference type="EMBL" id="KV920658">
    <property type="protein sequence ID" value="OSX68365.1"/>
    <property type="molecule type" value="Genomic_DNA"/>
</dbReference>
<feature type="compositionally biased region" description="Basic residues" evidence="1">
    <location>
        <begin position="136"/>
        <end position="174"/>
    </location>
</feature>
<accession>A0A1X6NIC7</accession>
<evidence type="ECO:0000256" key="1">
    <source>
        <dbReference type="SAM" id="MobiDB-lite"/>
    </source>
</evidence>
<evidence type="ECO:0000313" key="2">
    <source>
        <dbReference type="EMBL" id="OSX68365.1"/>
    </source>
</evidence>
<sequence>MMSAPAAAASLRCRPHRRSRTPSGSGSPPTRCSCALSELAPPPRSRCTPHGRPRPPPLLSARRGAAGPVAPPRWVCAARPGGGHRRRVRARGPPPRVGHRPLLRARRRRHRHGALPNLHPPRASRRGPRCAVAHRRAGAAARRHPPCRGRVGPRRLGRSPRRPGRRDRPRRRRVLWAGARQRTGRRRVAGRRG</sequence>
<organism evidence="2 3">
    <name type="scientific">Porphyra umbilicalis</name>
    <name type="common">Purple laver</name>
    <name type="synonym">Red alga</name>
    <dbReference type="NCBI Taxonomy" id="2786"/>
    <lineage>
        <taxon>Eukaryota</taxon>
        <taxon>Rhodophyta</taxon>
        <taxon>Bangiophyceae</taxon>
        <taxon>Bangiales</taxon>
        <taxon>Bangiaceae</taxon>
        <taxon>Porphyra</taxon>
    </lineage>
</organism>